<reference evidence="1 2" key="1">
    <citation type="submission" date="2021-01" db="EMBL/GenBank/DDBJ databases">
        <title>Sequencing the genomes of 1000 actinobacteria strains.</title>
        <authorList>
            <person name="Klenk H.-P."/>
        </authorList>
    </citation>
    <scope>NUCLEOTIDE SEQUENCE [LARGE SCALE GENOMIC DNA]</scope>
    <source>
        <strain evidence="1 2">DSM 100204</strain>
    </source>
</reference>
<organism evidence="1 2">
    <name type="scientific">Micromonospora luteifusca</name>
    <dbReference type="NCBI Taxonomy" id="709860"/>
    <lineage>
        <taxon>Bacteria</taxon>
        <taxon>Bacillati</taxon>
        <taxon>Actinomycetota</taxon>
        <taxon>Actinomycetes</taxon>
        <taxon>Micromonosporales</taxon>
        <taxon>Micromonosporaceae</taxon>
        <taxon>Micromonospora</taxon>
    </lineage>
</organism>
<comment type="caution">
    <text evidence="1">The sequence shown here is derived from an EMBL/GenBank/DDBJ whole genome shotgun (WGS) entry which is preliminary data.</text>
</comment>
<dbReference type="EMBL" id="JAFBBP010000001">
    <property type="protein sequence ID" value="MBM7494092.1"/>
    <property type="molecule type" value="Genomic_DNA"/>
</dbReference>
<evidence type="ECO:0000313" key="2">
    <source>
        <dbReference type="Proteomes" id="UP000764837"/>
    </source>
</evidence>
<gene>
    <name evidence="1" type="ORF">JOD64_005314</name>
</gene>
<name>A0ABS2M1M9_9ACTN</name>
<dbReference type="RefSeq" id="WP_204944723.1">
    <property type="nucleotide sequence ID" value="NZ_JAFBBP010000001.1"/>
</dbReference>
<accession>A0ABS2M1M9</accession>
<keyword evidence="2" id="KW-1185">Reference proteome</keyword>
<dbReference type="Proteomes" id="UP000764837">
    <property type="component" value="Unassembled WGS sequence"/>
</dbReference>
<sequence length="171" mass="18766">MVKDRRRKQNVRDHTALTGKYTKSAAQFAPAPQLYLPRPPATFRGQRCGLCRGSGVEFGALYPVRTDTGIEILCEMLCVECGGCGLENHTGCRPSEHDDPEGRGCDPSELVAEIADRVEPAGQPLCSICWGRTWNPVPAYSPGYEPQTCLRMPCGCAESLLVPLTGWQPEW</sequence>
<evidence type="ECO:0000313" key="1">
    <source>
        <dbReference type="EMBL" id="MBM7494092.1"/>
    </source>
</evidence>
<protein>
    <submittedName>
        <fullName evidence="1">Uncharacterized protein</fullName>
    </submittedName>
</protein>
<proteinExistence type="predicted"/>